<gene>
    <name evidence="4" type="ORF">PN457_07810</name>
</gene>
<protein>
    <submittedName>
        <fullName evidence="4">Glycosyltransferase family 4 protein</fullName>
    </submittedName>
</protein>
<evidence type="ECO:0000259" key="2">
    <source>
        <dbReference type="Pfam" id="PF00534"/>
    </source>
</evidence>
<feature type="domain" description="Glycosyl transferase family 4" evidence="3">
    <location>
        <begin position="25"/>
        <end position="191"/>
    </location>
</feature>
<dbReference type="CDD" id="cd03818">
    <property type="entry name" value="GT4_ExpC-like"/>
    <property type="match status" value="1"/>
</dbReference>
<dbReference type="Proteomes" id="UP001212499">
    <property type="component" value="Unassembled WGS sequence"/>
</dbReference>
<dbReference type="InterPro" id="IPR022623">
    <property type="entry name" value="Glyco_trans_4"/>
</dbReference>
<evidence type="ECO:0000259" key="3">
    <source>
        <dbReference type="Pfam" id="PF12000"/>
    </source>
</evidence>
<dbReference type="SUPFAM" id="SSF53756">
    <property type="entry name" value="UDP-Glycosyltransferase/glycogen phosphorylase"/>
    <property type="match status" value="1"/>
</dbReference>
<dbReference type="InterPro" id="IPR001296">
    <property type="entry name" value="Glyco_trans_1"/>
</dbReference>
<evidence type="ECO:0000256" key="1">
    <source>
        <dbReference type="ARBA" id="ARBA00022679"/>
    </source>
</evidence>
<keyword evidence="5" id="KW-1185">Reference proteome</keyword>
<keyword evidence="1" id="KW-0808">Transferase</keyword>
<dbReference type="Gene3D" id="3.40.50.2000">
    <property type="entry name" value="Glycogen Phosphorylase B"/>
    <property type="match status" value="2"/>
</dbReference>
<sequence length="412" mass="46741">MKVLFIHQNFPGQYKHLAPALARDGHQVVGLGEAKQPLPLPGVEQFGYKPPQKGSPTTHHYLQGFEGQVRRGQQVLRSLHSLQKKGFIPDLILVHPGWGEGLYLKDVYPNVPTIGLFEFYYQSHGHDTAFDPEFPSSTDLECKIRTRNANHLISLEALDVGVCPTAYQKSSHPVIFHHKLEVIHDGIDTDVVCPNPEVTVTLNPQEQSLRLKRSDEVITFISRNLEPYRGYHIFMRALPRILRERPQAHVVIIGGDGVSYGSAPPKGKTWKQIYLDEVKDQLDPRRVHFVGQLPYYQLLGLFQVSSVHIYLTYPFVLSWSMLEAMSCGCLVVGSRTPPVEEVIRDGETGLLVDFFSPGDICDRIGEVLEHPNRMQQIRDNARQEIVSRYDLRRVCLPQHLDLIHKVMGTGRN</sequence>
<accession>A0ABT5AQK0</accession>
<organism evidence="4 5">
    <name type="scientific">Anabaenopsis arnoldii</name>
    <dbReference type="NCBI Taxonomy" id="2152938"/>
    <lineage>
        <taxon>Bacteria</taxon>
        <taxon>Bacillati</taxon>
        <taxon>Cyanobacteriota</taxon>
        <taxon>Cyanophyceae</taxon>
        <taxon>Nostocales</taxon>
        <taxon>Nodulariaceae</taxon>
        <taxon>Anabaenopsis</taxon>
    </lineage>
</organism>
<evidence type="ECO:0000313" key="4">
    <source>
        <dbReference type="EMBL" id="MDB9539561.1"/>
    </source>
</evidence>
<dbReference type="RefSeq" id="WP_271732469.1">
    <property type="nucleotide sequence ID" value="NZ_JANQDP010000092.1"/>
</dbReference>
<reference evidence="4 5" key="1">
    <citation type="submission" date="2023-01" db="EMBL/GenBank/DDBJ databases">
        <title>Genomes from the Australian National Cyanobacteria Reference Collection.</title>
        <authorList>
            <person name="Willis A."/>
            <person name="Lee E.M.F."/>
        </authorList>
    </citation>
    <scope>NUCLEOTIDE SEQUENCE [LARGE SCALE GENOMIC DNA]</scope>
    <source>
        <strain evidence="4 5">CS-1033</strain>
    </source>
</reference>
<feature type="domain" description="Glycosyl transferase family 1" evidence="2">
    <location>
        <begin position="212"/>
        <end position="383"/>
    </location>
</feature>
<dbReference type="EMBL" id="JAQMUH010000090">
    <property type="protein sequence ID" value="MDB9539561.1"/>
    <property type="molecule type" value="Genomic_DNA"/>
</dbReference>
<comment type="caution">
    <text evidence="4">The sequence shown here is derived from an EMBL/GenBank/DDBJ whole genome shotgun (WGS) entry which is preliminary data.</text>
</comment>
<dbReference type="PANTHER" id="PTHR46401:SF2">
    <property type="entry name" value="GLYCOSYLTRANSFERASE WBBK-RELATED"/>
    <property type="match status" value="1"/>
</dbReference>
<name>A0ABT5AQK0_9CYAN</name>
<dbReference type="Pfam" id="PF12000">
    <property type="entry name" value="Glyco_trans_4_3"/>
    <property type="match status" value="1"/>
</dbReference>
<evidence type="ECO:0000313" key="5">
    <source>
        <dbReference type="Proteomes" id="UP001212499"/>
    </source>
</evidence>
<dbReference type="PANTHER" id="PTHR46401">
    <property type="entry name" value="GLYCOSYLTRANSFERASE WBBK-RELATED"/>
    <property type="match status" value="1"/>
</dbReference>
<proteinExistence type="predicted"/>
<dbReference type="Pfam" id="PF00534">
    <property type="entry name" value="Glycos_transf_1"/>
    <property type="match status" value="1"/>
</dbReference>